<dbReference type="Pfam" id="PF11175">
    <property type="entry name" value="DUF2961"/>
    <property type="match status" value="1"/>
</dbReference>
<evidence type="ECO:0008006" key="3">
    <source>
        <dbReference type="Google" id="ProtNLM"/>
    </source>
</evidence>
<dbReference type="Proteomes" id="UP000466894">
    <property type="component" value="Chromosome"/>
</dbReference>
<evidence type="ECO:0000313" key="2">
    <source>
        <dbReference type="Proteomes" id="UP000466894"/>
    </source>
</evidence>
<dbReference type="AlphaFoldDB" id="A0A7I7PER2"/>
<dbReference type="EMBL" id="AP022583">
    <property type="protein sequence ID" value="BBY07124.1"/>
    <property type="molecule type" value="Genomic_DNA"/>
</dbReference>
<reference evidence="1 2" key="1">
    <citation type="journal article" date="2019" name="Emerg. Microbes Infect.">
        <title>Comprehensive subspecies identification of 175 nontuberculous mycobacteria species based on 7547 genomic profiles.</title>
        <authorList>
            <person name="Matsumoto Y."/>
            <person name="Kinjo T."/>
            <person name="Motooka D."/>
            <person name="Nabeya D."/>
            <person name="Jung N."/>
            <person name="Uechi K."/>
            <person name="Horii T."/>
            <person name="Iida T."/>
            <person name="Fujita J."/>
            <person name="Nakamura S."/>
        </authorList>
    </citation>
    <scope>NUCLEOTIDE SEQUENCE [LARGE SCALE GENOMIC DNA]</scope>
    <source>
        <strain evidence="1 2">JCM 16367</strain>
    </source>
</reference>
<dbReference type="InterPro" id="IPR021345">
    <property type="entry name" value="DUF2961"/>
</dbReference>
<accession>A0A7I7PER2</accession>
<dbReference type="KEGG" id="mnv:MNVI_24420"/>
<sequence length="713" mass="75450">MRRYPTCWNRATVAPATLPNQYGKSPETVACGAVPVAARALSAMFAVLLVGVVAGGTAHAEPTTAEPGARLVGWDTYRRLDRLPYLSADTQTLQVSSFDRSGGDFDVSTGNRNGTGGCLAPGGAGCVIAEDRGAGEVDSIWFTRDGGNVRAIGTIRVELDGQTVIDAPLQSVVDGALGAPFVWPLVANAAQSPGGVYIKVPMPYRTSMRISVAANLEYYHVDYRQFSSGAGVTTFSAADPALDVLATLRAAGTSDPKPAARTATHIHRAVELAAGAGQTIAESSGPGLVSALHLWLPEPADPLLTGLRLQIEFDGHTTVDSPLGEFFGAGLGATSVRSLMFAAIPQPGGALALSAWWPMPFARTARVTLLNTTGNPVAGIDSDVAIAPDPQWGPALASGRAGYFTARSHTGPTTPGQDWVFADEHGHGKFVGVSHTIRGAPIKTSFSDAAPYFLEGAERVYTDGAASPQWYGTGTEDFYEGGWYFKGGTHFSDPLTGQPDQRTAAGGCAGYCVAAYRLMFAEAIDYHSALRFGIEHGKRNMVEPDYSSTAFLYTQPDDTVAPSDDVNPGDPIGRLLHGYTDDAAADQLLVSEYEGSDDNRPIVGLVRSTTAAITFDVAVRPDNHGLLLRRTSDQANGFQSADVAVDGVRAGTWLQPRSNSIHRWLDDTYLVPESLTAGKSRITVTLRPTAHSPPWTASRYHVDTLTGLSDPRQ</sequence>
<gene>
    <name evidence="1" type="ORF">MNVI_24420</name>
</gene>
<protein>
    <recommendedName>
        <fullName evidence="3">DUF2961 domain-containing protein</fullName>
    </recommendedName>
</protein>
<proteinExistence type="predicted"/>
<dbReference type="Gene3D" id="2.60.120.1390">
    <property type="match status" value="3"/>
</dbReference>
<organism evidence="1 2">
    <name type="scientific">Mycobacterium noviomagense</name>
    <dbReference type="NCBI Taxonomy" id="459858"/>
    <lineage>
        <taxon>Bacteria</taxon>
        <taxon>Bacillati</taxon>
        <taxon>Actinomycetota</taxon>
        <taxon>Actinomycetes</taxon>
        <taxon>Mycobacteriales</taxon>
        <taxon>Mycobacteriaceae</taxon>
        <taxon>Mycobacterium</taxon>
    </lineage>
</organism>
<evidence type="ECO:0000313" key="1">
    <source>
        <dbReference type="EMBL" id="BBY07124.1"/>
    </source>
</evidence>
<name>A0A7I7PER2_9MYCO</name>